<dbReference type="RefSeq" id="WP_183590848.1">
    <property type="nucleotide sequence ID" value="NZ_JACHWR010000001.1"/>
</dbReference>
<dbReference type="InterPro" id="IPR052196">
    <property type="entry name" value="Bact_Kbp"/>
</dbReference>
<dbReference type="PANTHER" id="PTHR34700">
    <property type="entry name" value="POTASSIUM BINDING PROTEIN KBP"/>
    <property type="match status" value="1"/>
</dbReference>
<keyword evidence="3" id="KW-1185">Reference proteome</keyword>
<reference evidence="2 3" key="1">
    <citation type="submission" date="2020-08" db="EMBL/GenBank/DDBJ databases">
        <title>Sequencing the genomes of 1000 actinobacteria strains.</title>
        <authorList>
            <person name="Klenk H.-P."/>
        </authorList>
    </citation>
    <scope>NUCLEOTIDE SEQUENCE [LARGE SCALE GENOMIC DNA]</scope>
    <source>
        <strain evidence="2 3">DSM 105498</strain>
    </source>
</reference>
<dbReference type="CDD" id="cd00118">
    <property type="entry name" value="LysM"/>
    <property type="match status" value="1"/>
</dbReference>
<keyword evidence="1" id="KW-0472">Membrane</keyword>
<evidence type="ECO:0000256" key="1">
    <source>
        <dbReference type="SAM" id="Phobius"/>
    </source>
</evidence>
<comment type="caution">
    <text evidence="2">The sequence shown here is derived from an EMBL/GenBank/DDBJ whole genome shotgun (WGS) entry which is preliminary data.</text>
</comment>
<dbReference type="EMBL" id="JACHWR010000001">
    <property type="protein sequence ID" value="MBB3040867.1"/>
    <property type="molecule type" value="Genomic_DNA"/>
</dbReference>
<dbReference type="PANTHER" id="PTHR34700:SF4">
    <property type="entry name" value="PHAGE-LIKE ELEMENT PBSX PROTEIN XKDP"/>
    <property type="match status" value="1"/>
</dbReference>
<dbReference type="Gene3D" id="3.10.350.10">
    <property type="entry name" value="LysM domain"/>
    <property type="match status" value="1"/>
</dbReference>
<dbReference type="AlphaFoldDB" id="A0A7W4VS98"/>
<accession>A0A7W4VS98</accession>
<evidence type="ECO:0000313" key="2">
    <source>
        <dbReference type="EMBL" id="MBB3040867.1"/>
    </source>
</evidence>
<organism evidence="2 3">
    <name type="scientific">Nocardioides soli</name>
    <dbReference type="NCBI Taxonomy" id="1036020"/>
    <lineage>
        <taxon>Bacteria</taxon>
        <taxon>Bacillati</taxon>
        <taxon>Actinomycetota</taxon>
        <taxon>Actinomycetes</taxon>
        <taxon>Propionibacteriales</taxon>
        <taxon>Nocardioidaceae</taxon>
        <taxon>Nocardioides</taxon>
    </lineage>
</organism>
<keyword evidence="1" id="KW-1133">Transmembrane helix</keyword>
<keyword evidence="1" id="KW-0812">Transmembrane</keyword>
<feature type="transmembrane region" description="Helical" evidence="1">
    <location>
        <begin position="50"/>
        <end position="72"/>
    </location>
</feature>
<gene>
    <name evidence="2" type="ORF">FHU40_000668</name>
</gene>
<protein>
    <recommendedName>
        <fullName evidence="4">LysM domain-containing protein</fullName>
    </recommendedName>
</protein>
<dbReference type="Proteomes" id="UP000589626">
    <property type="component" value="Unassembled WGS sequence"/>
</dbReference>
<proteinExistence type="predicted"/>
<evidence type="ECO:0000313" key="3">
    <source>
        <dbReference type="Proteomes" id="UP000589626"/>
    </source>
</evidence>
<name>A0A7W4VS98_9ACTN</name>
<sequence length="213" mass="21615">MPAPPLHRSLAVWTVVTAAAAAAVAWLLPVAAGPPAPAAGFDEVLVRICAVVALGAVAWLWLTTGVTIAAALRGRDGCARGVPDPVRRVVLAACGLALTGGLVAGPAHATPGRPYEGRTVGPATVVAGLPLPDRAVAPAAEPDSPSGLGRVVVSPGDSLWAIAARRLGPGASNAEIDAEWRRIYAVNRSEIGADPDLITPAQRLRMPISEVLP</sequence>
<dbReference type="InterPro" id="IPR018392">
    <property type="entry name" value="LysM"/>
</dbReference>
<dbReference type="InterPro" id="IPR036779">
    <property type="entry name" value="LysM_dom_sf"/>
</dbReference>
<evidence type="ECO:0008006" key="4">
    <source>
        <dbReference type="Google" id="ProtNLM"/>
    </source>
</evidence>